<feature type="non-terminal residue" evidence="2">
    <location>
        <position position="1"/>
    </location>
</feature>
<name>X1IYV6_9ZZZZ</name>
<organism evidence="2">
    <name type="scientific">marine sediment metagenome</name>
    <dbReference type="NCBI Taxonomy" id="412755"/>
    <lineage>
        <taxon>unclassified sequences</taxon>
        <taxon>metagenomes</taxon>
        <taxon>ecological metagenomes</taxon>
    </lineage>
</organism>
<accession>X1IYV6</accession>
<proteinExistence type="predicted"/>
<protein>
    <recommendedName>
        <fullName evidence="1">C2H2-type domain-containing protein</fullName>
    </recommendedName>
</protein>
<dbReference type="AlphaFoldDB" id="X1IYV6"/>
<evidence type="ECO:0000259" key="1">
    <source>
        <dbReference type="PROSITE" id="PS50157"/>
    </source>
</evidence>
<dbReference type="EMBL" id="BARU01036083">
    <property type="protein sequence ID" value="GAH87631.1"/>
    <property type="molecule type" value="Genomic_DNA"/>
</dbReference>
<comment type="caution">
    <text evidence="2">The sequence shown here is derived from an EMBL/GenBank/DDBJ whole genome shotgun (WGS) entry which is preliminary data.</text>
</comment>
<evidence type="ECO:0000313" key="2">
    <source>
        <dbReference type="EMBL" id="GAH87631.1"/>
    </source>
</evidence>
<feature type="domain" description="C2H2-type" evidence="1">
    <location>
        <begin position="37"/>
        <end position="65"/>
    </location>
</feature>
<dbReference type="PROSITE" id="PS00028">
    <property type="entry name" value="ZINC_FINGER_C2H2_1"/>
    <property type="match status" value="1"/>
</dbReference>
<reference evidence="2" key="1">
    <citation type="journal article" date="2014" name="Front. Microbiol.">
        <title>High frequency of phylogenetically diverse reductive dehalogenase-homologous genes in deep subseafloor sedimentary metagenomes.</title>
        <authorList>
            <person name="Kawai M."/>
            <person name="Futagami T."/>
            <person name="Toyoda A."/>
            <person name="Takaki Y."/>
            <person name="Nishi S."/>
            <person name="Hori S."/>
            <person name="Arai W."/>
            <person name="Tsubouchi T."/>
            <person name="Morono Y."/>
            <person name="Uchiyama I."/>
            <person name="Ito T."/>
            <person name="Fujiyama A."/>
            <person name="Inagaki F."/>
            <person name="Takami H."/>
        </authorList>
    </citation>
    <scope>NUCLEOTIDE SEQUENCE</scope>
    <source>
        <strain evidence="2">Expedition CK06-06</strain>
    </source>
</reference>
<sequence>DWFPVMPAVGPPLPQFLEIYWPWYKPELPPLPPGVVYYCPYCDEMFLTPELLSAHIAFFHPEEEPVEPEPEPPPVPGLPVTYSNLMVPTDVVPVGKAILISFDLTNPNDHQVLQPVTLSGSFQDLWQVVVMANTTVTESFSVKPMEPGSFFIKVDGLEAMLVADILRAEVTKMTASPTVVTQGNTVDITVTVGNRNYYATIPYEVVLSGAIQAKKDGNITTA</sequence>
<dbReference type="InterPro" id="IPR013087">
    <property type="entry name" value="Znf_C2H2_type"/>
</dbReference>
<gene>
    <name evidence="2" type="ORF">S03H2_56419</name>
</gene>
<dbReference type="PROSITE" id="PS50157">
    <property type="entry name" value="ZINC_FINGER_C2H2_2"/>
    <property type="match status" value="1"/>
</dbReference>